<reference evidence="3 4" key="1">
    <citation type="submission" date="2020-04" db="EMBL/GenBank/DDBJ databases">
        <title>Usitatibacter rugosus gen. nov., sp. nov. and Usitatibacter palustris sp. nov., novel members of Usitatibacteraceae fam. nov. within the order Nitrosomonadales isolated from soil.</title>
        <authorList>
            <person name="Huber K.J."/>
            <person name="Neumann-Schaal M."/>
            <person name="Geppert A."/>
            <person name="Luckner M."/>
            <person name="Wanner G."/>
            <person name="Overmann J."/>
        </authorList>
    </citation>
    <scope>NUCLEOTIDE SEQUENCE [LARGE SCALE GENOMIC DNA]</scope>
    <source>
        <strain evidence="3 4">0125_3</strain>
    </source>
</reference>
<keyword evidence="1" id="KW-0488">Methylation</keyword>
<dbReference type="Gene3D" id="3.30.700.10">
    <property type="entry name" value="Glycoprotein, Type 4 Pilin"/>
    <property type="match status" value="1"/>
</dbReference>
<protein>
    <recommendedName>
        <fullName evidence="5">Prepilin-type N-terminal cleavage/methylation domain-containing protein</fullName>
    </recommendedName>
</protein>
<dbReference type="EMBL" id="CP053069">
    <property type="protein sequence ID" value="QJR10630.1"/>
    <property type="molecule type" value="Genomic_DNA"/>
</dbReference>
<keyword evidence="4" id="KW-1185">Reference proteome</keyword>
<evidence type="ECO:0008006" key="5">
    <source>
        <dbReference type="Google" id="ProtNLM"/>
    </source>
</evidence>
<feature type="transmembrane region" description="Helical" evidence="2">
    <location>
        <begin position="20"/>
        <end position="42"/>
    </location>
</feature>
<proteinExistence type="predicted"/>
<dbReference type="SUPFAM" id="SSF54523">
    <property type="entry name" value="Pili subunits"/>
    <property type="match status" value="1"/>
</dbReference>
<evidence type="ECO:0000313" key="3">
    <source>
        <dbReference type="EMBL" id="QJR10630.1"/>
    </source>
</evidence>
<evidence type="ECO:0000313" key="4">
    <source>
        <dbReference type="Proteomes" id="UP000501534"/>
    </source>
</evidence>
<dbReference type="NCBIfam" id="TIGR02532">
    <property type="entry name" value="IV_pilin_GFxxxE"/>
    <property type="match status" value="1"/>
</dbReference>
<sequence length="298" mass="30848">MRQPGFFLPRQRGFTLIEIAIVIAIMGFLLVLLVGISSSLIGQQRREATRQRITGVETALALYVSQNQRLPCPADGSLSPTDANLGLEVRTGASPNFTCNLGGANGQANGVVPWRTIGLAEADVTDGWGTRLTYRVAGAFVGAGSMNMVSCDPGGTSVAAALAAATGYCNAACTTPFVIANCTPPGNVTATRGIEVRNLAGTKIMDPALAANTGAAYVVISHGENRAGGFDTQSVVQAAAGIASGTEEAKNAANLTLQLYYVDDFPAYAAGTSHFDDFVLRPTILTVATKAQLGPRAH</sequence>
<accession>A0A6M4GTH7</accession>
<dbReference type="KEGG" id="uru:DSM104443_01694"/>
<dbReference type="PROSITE" id="PS00409">
    <property type="entry name" value="PROKAR_NTER_METHYL"/>
    <property type="match status" value="1"/>
</dbReference>
<gene>
    <name evidence="3" type="ORF">DSM104443_01694</name>
</gene>
<evidence type="ECO:0000256" key="2">
    <source>
        <dbReference type="SAM" id="Phobius"/>
    </source>
</evidence>
<keyword evidence="2" id="KW-0472">Membrane</keyword>
<dbReference type="AlphaFoldDB" id="A0A6M4GTH7"/>
<dbReference type="InterPro" id="IPR012902">
    <property type="entry name" value="N_methyl_site"/>
</dbReference>
<organism evidence="3 4">
    <name type="scientific">Usitatibacter rugosus</name>
    <dbReference type="NCBI Taxonomy" id="2732067"/>
    <lineage>
        <taxon>Bacteria</taxon>
        <taxon>Pseudomonadati</taxon>
        <taxon>Pseudomonadota</taxon>
        <taxon>Betaproteobacteria</taxon>
        <taxon>Nitrosomonadales</taxon>
        <taxon>Usitatibacteraceae</taxon>
        <taxon>Usitatibacter</taxon>
    </lineage>
</organism>
<keyword evidence="2" id="KW-0812">Transmembrane</keyword>
<dbReference type="InterPro" id="IPR045584">
    <property type="entry name" value="Pilin-like"/>
</dbReference>
<name>A0A6M4GTH7_9PROT</name>
<dbReference type="GO" id="GO:0015627">
    <property type="term" value="C:type II protein secretion system complex"/>
    <property type="evidence" value="ECO:0007669"/>
    <property type="project" value="InterPro"/>
</dbReference>
<keyword evidence="2" id="KW-1133">Transmembrane helix</keyword>
<dbReference type="Proteomes" id="UP000501534">
    <property type="component" value="Chromosome"/>
</dbReference>
<evidence type="ECO:0000256" key="1">
    <source>
        <dbReference type="ARBA" id="ARBA00022481"/>
    </source>
</evidence>
<dbReference type="PRINTS" id="PR00813">
    <property type="entry name" value="BCTERIALGSPG"/>
</dbReference>
<dbReference type="GO" id="GO:0015628">
    <property type="term" value="P:protein secretion by the type II secretion system"/>
    <property type="evidence" value="ECO:0007669"/>
    <property type="project" value="InterPro"/>
</dbReference>
<dbReference type="Pfam" id="PF07963">
    <property type="entry name" value="N_methyl"/>
    <property type="match status" value="1"/>
</dbReference>
<dbReference type="InterPro" id="IPR000983">
    <property type="entry name" value="Bac_GSPG_pilin"/>
</dbReference>